<reference evidence="3" key="1">
    <citation type="submission" date="2021-01" db="EMBL/GenBank/DDBJ databases">
        <authorList>
            <consortium name="Genoscope - CEA"/>
            <person name="William W."/>
        </authorList>
    </citation>
    <scope>NUCLEOTIDE SEQUENCE</scope>
</reference>
<evidence type="ECO:0000313" key="4">
    <source>
        <dbReference type="Proteomes" id="UP000692954"/>
    </source>
</evidence>
<dbReference type="Pfam" id="PF18201">
    <property type="entry name" value="PIH1_CS"/>
    <property type="match status" value="1"/>
</dbReference>
<organism evidence="3 4">
    <name type="scientific">Paramecium sonneborni</name>
    <dbReference type="NCBI Taxonomy" id="65129"/>
    <lineage>
        <taxon>Eukaryota</taxon>
        <taxon>Sar</taxon>
        <taxon>Alveolata</taxon>
        <taxon>Ciliophora</taxon>
        <taxon>Intramacronucleata</taxon>
        <taxon>Oligohymenophorea</taxon>
        <taxon>Peniculida</taxon>
        <taxon>Parameciidae</taxon>
        <taxon>Paramecium</taxon>
    </lineage>
</organism>
<evidence type="ECO:0000256" key="1">
    <source>
        <dbReference type="ARBA" id="ARBA00008511"/>
    </source>
</evidence>
<dbReference type="PANTHER" id="PTHR22997:SF10">
    <property type="entry name" value="CHROMOSOME UNDETERMINED SCAFFOLD_56, WHOLE GENOME SHOTGUN SEQUENCE"/>
    <property type="match status" value="1"/>
</dbReference>
<dbReference type="GO" id="GO:0005737">
    <property type="term" value="C:cytoplasm"/>
    <property type="evidence" value="ECO:0007669"/>
    <property type="project" value="TreeGrafter"/>
</dbReference>
<gene>
    <name evidence="3" type="ORF">PSON_ATCC_30995.1.T1770048</name>
</gene>
<evidence type="ECO:0000313" key="3">
    <source>
        <dbReference type="EMBL" id="CAD8127506.1"/>
    </source>
</evidence>
<name>A0A8S1RGV2_9CILI</name>
<feature type="domain" description="PIH1D1/2/3 CS-like" evidence="2">
    <location>
        <begin position="299"/>
        <end position="361"/>
    </location>
</feature>
<dbReference type="InterPro" id="IPR041442">
    <property type="entry name" value="PIH1D1/2/3_CS-like"/>
</dbReference>
<keyword evidence="4" id="KW-1185">Reference proteome</keyword>
<dbReference type="Proteomes" id="UP000692954">
    <property type="component" value="Unassembled WGS sequence"/>
</dbReference>
<dbReference type="AlphaFoldDB" id="A0A8S1RGV2"/>
<comment type="similarity">
    <text evidence="1">Belongs to the PIH1 family.</text>
</comment>
<dbReference type="EMBL" id="CAJJDN010000177">
    <property type="protein sequence ID" value="CAD8127506.1"/>
    <property type="molecule type" value="Genomic_DNA"/>
</dbReference>
<evidence type="ECO:0000259" key="2">
    <source>
        <dbReference type="Pfam" id="PF18201"/>
    </source>
</evidence>
<protein>
    <recommendedName>
        <fullName evidence="2">PIH1D1/2/3 CS-like domain-containing protein</fullName>
    </recommendedName>
</protein>
<dbReference type="OrthoDB" id="545063at2759"/>
<proteinExistence type="inferred from homology"/>
<accession>A0A8S1RGV2</accession>
<comment type="caution">
    <text evidence="3">The sequence shown here is derived from an EMBL/GenBank/DDBJ whole genome shotgun (WGS) entry which is preliminary data.</text>
</comment>
<sequence>MNQNQAQHIWKMLDDMANSDPQAYKQFVQKNIQAGIQEIQNEKLTQIQEQSIQPLFAYSMKIWGNLQKLPINELESKLLLKQNELKQENFLFDKLDKRSKFYINLLHHQRVLGAFDKNDNPTDNPSQYNLIPLSISDVQIGKSTSFNNKVYFYDIVINSDVFKKINRQILQSIIIDTLQKRIELDKNPNKFIYFKSFYKFEIPSLKIINKQYKYCGPKKPIKILLEPQADKEGKRTPEIQNPIENLQQNLSFTRQNETLDNLILNPQNQTQKTSQNKVLIEEINSKDEIEKYQVVHEKDKIIITINVNVENFQDIDLNISSQGLKLTTVMNENIELNFGCKVDDEHPSAKWNKRQKQLKIVVNKIL</sequence>
<dbReference type="InterPro" id="IPR050734">
    <property type="entry name" value="PIH1/Kintoun_subfamily"/>
</dbReference>
<dbReference type="PANTHER" id="PTHR22997">
    <property type="entry name" value="PIH1 DOMAIN-CONTAINING PROTEIN 1"/>
    <property type="match status" value="1"/>
</dbReference>